<dbReference type="EMBL" id="JAVIIS010000024">
    <property type="protein sequence ID" value="MDX8441398.1"/>
    <property type="molecule type" value="Genomic_DNA"/>
</dbReference>
<sequence length="143" mass="16286">MERPLAIANAEFRYRLRDRNGTKLKPRDAKRAMMTSLAIADAVMMSVCSSLAGIHVEWSVARLFWRRAARDACPKPDNGVKHVGFNTTGHLRDTVVSSEIAPYCMLSTLAQPLQVEIRQHWMRQDWVNARCAQAREMSDARFP</sequence>
<evidence type="ECO:0000313" key="2">
    <source>
        <dbReference type="Proteomes" id="UP001272097"/>
    </source>
</evidence>
<protein>
    <recommendedName>
        <fullName evidence="3">Transposase</fullName>
    </recommendedName>
</protein>
<name>A0ABU4X1P1_9HYPH</name>
<dbReference type="Proteomes" id="UP001272097">
    <property type="component" value="Unassembled WGS sequence"/>
</dbReference>
<organism evidence="1 2">
    <name type="scientific">Mesorhizobium australafricanum</name>
    <dbReference type="NCBI Taxonomy" id="3072311"/>
    <lineage>
        <taxon>Bacteria</taxon>
        <taxon>Pseudomonadati</taxon>
        <taxon>Pseudomonadota</taxon>
        <taxon>Alphaproteobacteria</taxon>
        <taxon>Hyphomicrobiales</taxon>
        <taxon>Phyllobacteriaceae</taxon>
        <taxon>Mesorhizobium</taxon>
    </lineage>
</organism>
<evidence type="ECO:0000313" key="1">
    <source>
        <dbReference type="EMBL" id="MDX8441398.1"/>
    </source>
</evidence>
<keyword evidence="2" id="KW-1185">Reference proteome</keyword>
<gene>
    <name evidence="1" type="ORF">RFM51_17545</name>
</gene>
<comment type="caution">
    <text evidence="1">The sequence shown here is derived from an EMBL/GenBank/DDBJ whole genome shotgun (WGS) entry which is preliminary data.</text>
</comment>
<evidence type="ECO:0008006" key="3">
    <source>
        <dbReference type="Google" id="ProtNLM"/>
    </source>
</evidence>
<dbReference type="RefSeq" id="WP_320215353.1">
    <property type="nucleotide sequence ID" value="NZ_JAVIIS010000024.1"/>
</dbReference>
<proteinExistence type="predicted"/>
<reference evidence="1 2" key="1">
    <citation type="submission" date="2023-08" db="EMBL/GenBank/DDBJ databases">
        <title>Implementing the SeqCode for naming new Mesorhizobium species isolated from Vachellia karroo root nodules.</title>
        <authorList>
            <person name="Van Lill M."/>
        </authorList>
    </citation>
    <scope>NUCLEOTIDE SEQUENCE [LARGE SCALE GENOMIC DNA]</scope>
    <source>
        <strain evidence="1 2">VK3E</strain>
    </source>
</reference>
<accession>A0ABU4X1P1</accession>